<feature type="active site" description="Proton donor/acceptor" evidence="7">
    <location>
        <position position="75"/>
    </location>
</feature>
<dbReference type="InterPro" id="IPR001920">
    <property type="entry name" value="Asp/Glu_race"/>
</dbReference>
<accession>A0ABU0JR08</accession>
<dbReference type="InterPro" id="IPR033134">
    <property type="entry name" value="Asp/Glu_racemase_AS_2"/>
</dbReference>
<dbReference type="HAMAP" id="MF_00258">
    <property type="entry name" value="Glu_racemase"/>
    <property type="match status" value="1"/>
</dbReference>
<evidence type="ECO:0000256" key="7">
    <source>
        <dbReference type="HAMAP-Rule" id="MF_00258"/>
    </source>
</evidence>
<dbReference type="SUPFAM" id="SSF53681">
    <property type="entry name" value="Aspartate/glutamate racemase"/>
    <property type="match status" value="2"/>
</dbReference>
<gene>
    <name evidence="7" type="primary">murI</name>
    <name evidence="8" type="ORF">QOZ93_000322</name>
</gene>
<dbReference type="PANTHER" id="PTHR21198:SF3">
    <property type="entry name" value="GLUTAMATE RACEMASE"/>
    <property type="match status" value="1"/>
</dbReference>
<comment type="pathway">
    <text evidence="7">Cell wall biogenesis; peptidoglycan biosynthesis.</text>
</comment>
<dbReference type="Gene3D" id="3.40.50.1860">
    <property type="match status" value="2"/>
</dbReference>
<dbReference type="EC" id="5.1.1.3" evidence="2 7"/>
<evidence type="ECO:0000256" key="3">
    <source>
        <dbReference type="ARBA" id="ARBA00022960"/>
    </source>
</evidence>
<evidence type="ECO:0000256" key="6">
    <source>
        <dbReference type="ARBA" id="ARBA00023316"/>
    </source>
</evidence>
<feature type="active site" description="Proton donor/acceptor" evidence="7">
    <location>
        <position position="186"/>
    </location>
</feature>
<dbReference type="PANTHER" id="PTHR21198">
    <property type="entry name" value="GLUTAMATE RACEMASE"/>
    <property type="match status" value="1"/>
</dbReference>
<dbReference type="EMBL" id="JAUSWN010000002">
    <property type="protein sequence ID" value="MDQ0478613.1"/>
    <property type="molecule type" value="Genomic_DNA"/>
</dbReference>
<dbReference type="InterPro" id="IPR004391">
    <property type="entry name" value="Glu_race"/>
</dbReference>
<name>A0ABU0JR08_HATLI</name>
<organism evidence="8 9">
    <name type="scientific">Hathewaya limosa</name>
    <name type="common">Clostridium limosum</name>
    <dbReference type="NCBI Taxonomy" id="1536"/>
    <lineage>
        <taxon>Bacteria</taxon>
        <taxon>Bacillati</taxon>
        <taxon>Bacillota</taxon>
        <taxon>Clostridia</taxon>
        <taxon>Eubacteriales</taxon>
        <taxon>Clostridiaceae</taxon>
        <taxon>Hathewaya</taxon>
    </lineage>
</organism>
<evidence type="ECO:0000313" key="8">
    <source>
        <dbReference type="EMBL" id="MDQ0478613.1"/>
    </source>
</evidence>
<protein>
    <recommendedName>
        <fullName evidence="2 7">Glutamate racemase</fullName>
        <ecNumber evidence="2 7">5.1.1.3</ecNumber>
    </recommendedName>
</protein>
<evidence type="ECO:0000256" key="5">
    <source>
        <dbReference type="ARBA" id="ARBA00023235"/>
    </source>
</evidence>
<dbReference type="Proteomes" id="UP001224418">
    <property type="component" value="Unassembled WGS sequence"/>
</dbReference>
<comment type="catalytic activity">
    <reaction evidence="1 7">
        <text>L-glutamate = D-glutamate</text>
        <dbReference type="Rhea" id="RHEA:12813"/>
        <dbReference type="ChEBI" id="CHEBI:29985"/>
        <dbReference type="ChEBI" id="CHEBI:29986"/>
        <dbReference type="EC" id="5.1.1.3"/>
    </reaction>
</comment>
<keyword evidence="6 7" id="KW-0961">Cell wall biogenesis/degradation</keyword>
<dbReference type="PROSITE" id="PS00924">
    <property type="entry name" value="ASP_GLU_RACEMASE_2"/>
    <property type="match status" value="1"/>
</dbReference>
<keyword evidence="3 7" id="KW-0133">Cell shape</keyword>
<evidence type="ECO:0000313" key="9">
    <source>
        <dbReference type="Proteomes" id="UP001224418"/>
    </source>
</evidence>
<keyword evidence="5 7" id="KW-0413">Isomerase</keyword>
<comment type="function">
    <text evidence="7">Provides the (R)-glutamate required for cell wall biosynthesis.</text>
</comment>
<dbReference type="RefSeq" id="WP_111944186.1">
    <property type="nucleotide sequence ID" value="NZ_BAAACJ010000008.1"/>
</dbReference>
<dbReference type="PROSITE" id="PS00923">
    <property type="entry name" value="ASP_GLU_RACEMASE_1"/>
    <property type="match status" value="1"/>
</dbReference>
<dbReference type="GO" id="GO:0008881">
    <property type="term" value="F:glutamate racemase activity"/>
    <property type="evidence" value="ECO:0007669"/>
    <property type="project" value="UniProtKB-EC"/>
</dbReference>
<keyword evidence="4 7" id="KW-0573">Peptidoglycan synthesis</keyword>
<dbReference type="InterPro" id="IPR018187">
    <property type="entry name" value="Asp/Glu_racemase_AS_1"/>
</dbReference>
<feature type="binding site" evidence="7">
    <location>
        <begin position="76"/>
        <end position="77"/>
    </location>
    <ligand>
        <name>substrate</name>
    </ligand>
</feature>
<keyword evidence="9" id="KW-1185">Reference proteome</keyword>
<comment type="caution">
    <text evidence="8">The sequence shown here is derived from an EMBL/GenBank/DDBJ whole genome shotgun (WGS) entry which is preliminary data.</text>
</comment>
<dbReference type="Pfam" id="PF01177">
    <property type="entry name" value="Asp_Glu_race"/>
    <property type="match status" value="1"/>
</dbReference>
<evidence type="ECO:0000256" key="4">
    <source>
        <dbReference type="ARBA" id="ARBA00022984"/>
    </source>
</evidence>
<evidence type="ECO:0000256" key="2">
    <source>
        <dbReference type="ARBA" id="ARBA00013090"/>
    </source>
</evidence>
<feature type="binding site" evidence="7">
    <location>
        <begin position="187"/>
        <end position="188"/>
    </location>
    <ligand>
        <name>substrate</name>
    </ligand>
</feature>
<comment type="similarity">
    <text evidence="7">Belongs to the aspartate/glutamate racemases family.</text>
</comment>
<feature type="binding site" evidence="7">
    <location>
        <begin position="44"/>
        <end position="45"/>
    </location>
    <ligand>
        <name>substrate</name>
    </ligand>
</feature>
<feature type="binding site" evidence="7">
    <location>
        <begin position="12"/>
        <end position="13"/>
    </location>
    <ligand>
        <name>substrate</name>
    </ligand>
</feature>
<dbReference type="InterPro" id="IPR015942">
    <property type="entry name" value="Asp/Glu/hydantoin_racemase"/>
</dbReference>
<evidence type="ECO:0000256" key="1">
    <source>
        <dbReference type="ARBA" id="ARBA00001602"/>
    </source>
</evidence>
<reference evidence="8 9" key="1">
    <citation type="submission" date="2023-07" db="EMBL/GenBank/DDBJ databases">
        <title>Genomic Encyclopedia of Type Strains, Phase IV (KMG-IV): sequencing the most valuable type-strain genomes for metagenomic binning, comparative biology and taxonomic classification.</title>
        <authorList>
            <person name="Goeker M."/>
        </authorList>
    </citation>
    <scope>NUCLEOTIDE SEQUENCE [LARGE SCALE GENOMIC DNA]</scope>
    <source>
        <strain evidence="8 9">DSM 1400</strain>
    </source>
</reference>
<proteinExistence type="inferred from homology"/>
<dbReference type="NCBIfam" id="TIGR00067">
    <property type="entry name" value="glut_race"/>
    <property type="match status" value="1"/>
</dbReference>
<sequence length="258" mass="28841">MEERNRGIGFFDSGLGGLSVLREAIKIMPNEDYIYFGDSRNAPYGIKSVQEVRDLTFKAVEFLLNRGVKAIVIACNTATSAAINELREVYKDIPIVGIEPAVKPAVLLKPQGKVIIMATPVTLRQKKFKDLYEHYKSDTRIEPLPCPELVEFIEKGQIDGDEVKGYLKNKLKQFDLDDIGAIVLGCTHFPFVSKVIKEVVGEEVPIIDGGYGTAKQLRRLMEEKDIVSNKLENGHIEICNSLGKEEIITLSKQLLSMK</sequence>